<proteinExistence type="predicted"/>
<dbReference type="Proteomes" id="UP000306477">
    <property type="component" value="Unassembled WGS sequence"/>
</dbReference>
<dbReference type="EMBL" id="SLUB01000012">
    <property type="protein sequence ID" value="THE13035.1"/>
    <property type="molecule type" value="Genomic_DNA"/>
</dbReference>
<dbReference type="CDD" id="cd06587">
    <property type="entry name" value="VOC"/>
    <property type="match status" value="1"/>
</dbReference>
<keyword evidence="3" id="KW-1185">Reference proteome</keyword>
<evidence type="ECO:0000259" key="1">
    <source>
        <dbReference type="PROSITE" id="PS51819"/>
    </source>
</evidence>
<reference evidence="2 3" key="1">
    <citation type="journal article" date="2019" name="Indoor Air">
        <title>Impacts of indoor surface finishes on bacterial viability.</title>
        <authorList>
            <person name="Hu J."/>
            <person name="Maamar S.B."/>
            <person name="Glawe A.J."/>
            <person name="Gottel N."/>
            <person name="Gilbert J.A."/>
            <person name="Hartmann E.M."/>
        </authorList>
    </citation>
    <scope>NUCLEOTIDE SEQUENCE [LARGE SCALE GENOMIC DNA]</scope>
    <source>
        <strain evidence="2 3">AF060A6</strain>
    </source>
</reference>
<protein>
    <submittedName>
        <fullName evidence="2">VOC family protein</fullName>
    </submittedName>
</protein>
<dbReference type="InterPro" id="IPR004360">
    <property type="entry name" value="Glyas_Fos-R_dOase_dom"/>
</dbReference>
<evidence type="ECO:0000313" key="3">
    <source>
        <dbReference type="Proteomes" id="UP000306477"/>
    </source>
</evidence>
<dbReference type="PROSITE" id="PS51819">
    <property type="entry name" value="VOC"/>
    <property type="match status" value="1"/>
</dbReference>
<dbReference type="SUPFAM" id="SSF54593">
    <property type="entry name" value="Glyoxalase/Bleomycin resistance protein/Dihydroxybiphenyl dioxygenase"/>
    <property type="match status" value="1"/>
</dbReference>
<dbReference type="RefSeq" id="WP_136379312.1">
    <property type="nucleotide sequence ID" value="NZ_SLUB01000012.1"/>
</dbReference>
<accession>A0A4S3PUF8</accession>
<sequence length="116" mass="13472">MSLLERIDTICLTVSDVEKASTWYQEVLELSESYNGGHYRILSVGNSGVPLTIEEGKVNPSNRQVYPIFYTENIEEVYKVLQEKHVKVSKIQIDGVNRFFEFYDPDGNKLEVCYWK</sequence>
<evidence type="ECO:0000313" key="2">
    <source>
        <dbReference type="EMBL" id="THE13035.1"/>
    </source>
</evidence>
<organism evidence="2 3">
    <name type="scientific">Bacillus timonensis</name>
    <dbReference type="NCBI Taxonomy" id="1033734"/>
    <lineage>
        <taxon>Bacteria</taxon>
        <taxon>Bacillati</taxon>
        <taxon>Bacillota</taxon>
        <taxon>Bacilli</taxon>
        <taxon>Bacillales</taxon>
        <taxon>Bacillaceae</taxon>
        <taxon>Bacillus</taxon>
    </lineage>
</organism>
<name>A0A4S3PUF8_9BACI</name>
<feature type="domain" description="VOC" evidence="1">
    <location>
        <begin position="6"/>
        <end position="115"/>
    </location>
</feature>
<dbReference type="Pfam" id="PF00903">
    <property type="entry name" value="Glyoxalase"/>
    <property type="match status" value="1"/>
</dbReference>
<dbReference type="InterPro" id="IPR029068">
    <property type="entry name" value="Glyas_Bleomycin-R_OHBP_Dase"/>
</dbReference>
<dbReference type="Gene3D" id="3.10.180.10">
    <property type="entry name" value="2,3-Dihydroxybiphenyl 1,2-Dioxygenase, domain 1"/>
    <property type="match status" value="1"/>
</dbReference>
<gene>
    <name evidence="2" type="ORF">E1I69_09185</name>
</gene>
<comment type="caution">
    <text evidence="2">The sequence shown here is derived from an EMBL/GenBank/DDBJ whole genome shotgun (WGS) entry which is preliminary data.</text>
</comment>
<dbReference type="AlphaFoldDB" id="A0A4S3PUF8"/>
<dbReference type="OrthoDB" id="2184229at2"/>
<dbReference type="InterPro" id="IPR037523">
    <property type="entry name" value="VOC_core"/>
</dbReference>